<keyword evidence="4 8" id="KW-0058">Aromatic hydrocarbons catabolism</keyword>
<evidence type="ECO:0000313" key="10">
    <source>
        <dbReference type="EMBL" id="SDK97355.1"/>
    </source>
</evidence>
<dbReference type="AlphaFoldDB" id="A0A1G9G9W9"/>
<dbReference type="Proteomes" id="UP000198894">
    <property type="component" value="Unassembled WGS sequence"/>
</dbReference>
<feature type="domain" description="VOC" evidence="9">
    <location>
        <begin position="4"/>
        <end position="121"/>
    </location>
</feature>
<dbReference type="InterPro" id="IPR029068">
    <property type="entry name" value="Glyas_Bleomycin-R_OHBP_Dase"/>
</dbReference>
<organism evidence="10 11">
    <name type="scientific">Mesorhizobium muleiense</name>
    <dbReference type="NCBI Taxonomy" id="1004279"/>
    <lineage>
        <taxon>Bacteria</taxon>
        <taxon>Pseudomonadati</taxon>
        <taxon>Pseudomonadota</taxon>
        <taxon>Alphaproteobacteria</taxon>
        <taxon>Hyphomicrobiales</taxon>
        <taxon>Phyllobacteriaceae</taxon>
        <taxon>Mesorhizobium</taxon>
    </lineage>
</organism>
<keyword evidence="3" id="KW-0479">Metal-binding</keyword>
<dbReference type="GO" id="GO:0051213">
    <property type="term" value="F:dioxygenase activity"/>
    <property type="evidence" value="ECO:0007669"/>
    <property type="project" value="UniProtKB-KW"/>
</dbReference>
<comment type="similarity">
    <text evidence="2 8">Belongs to the extradiol ring-cleavage dioxygenase family.</text>
</comment>
<keyword evidence="11" id="KW-1185">Reference proteome</keyword>
<name>A0A1G9G9W9_9HYPH</name>
<dbReference type="PROSITE" id="PS51819">
    <property type="entry name" value="VOC"/>
    <property type="match status" value="1"/>
</dbReference>
<comment type="cofactor">
    <cofactor evidence="1 8">
        <name>Fe(2+)</name>
        <dbReference type="ChEBI" id="CHEBI:29033"/>
    </cofactor>
</comment>
<dbReference type="Pfam" id="PF00903">
    <property type="entry name" value="Glyoxalase"/>
    <property type="match status" value="1"/>
</dbReference>
<dbReference type="InterPro" id="IPR004360">
    <property type="entry name" value="Glyas_Fos-R_dOase_dom"/>
</dbReference>
<reference evidence="11" key="1">
    <citation type="submission" date="2016-10" db="EMBL/GenBank/DDBJ databases">
        <authorList>
            <person name="Varghese N."/>
            <person name="Submissions S."/>
        </authorList>
    </citation>
    <scope>NUCLEOTIDE SEQUENCE [LARGE SCALE GENOMIC DNA]</scope>
    <source>
        <strain evidence="11">CGMCC 1.11022</strain>
    </source>
</reference>
<dbReference type="SUPFAM" id="SSF54593">
    <property type="entry name" value="Glyoxalase/Bleomycin resistance protein/Dihydroxybiphenyl dioxygenase"/>
    <property type="match status" value="1"/>
</dbReference>
<evidence type="ECO:0000256" key="1">
    <source>
        <dbReference type="ARBA" id="ARBA00001954"/>
    </source>
</evidence>
<protein>
    <submittedName>
        <fullName evidence="10">Catechol 2,3-dioxygenase</fullName>
    </submittedName>
</protein>
<evidence type="ECO:0000256" key="8">
    <source>
        <dbReference type="RuleBase" id="RU000683"/>
    </source>
</evidence>
<dbReference type="GO" id="GO:0008198">
    <property type="term" value="F:ferrous iron binding"/>
    <property type="evidence" value="ECO:0007669"/>
    <property type="project" value="InterPro"/>
</dbReference>
<dbReference type="Gene3D" id="3.10.180.10">
    <property type="entry name" value="2,3-Dihydroxybiphenyl 1,2-Dioxygenase, domain 1"/>
    <property type="match status" value="1"/>
</dbReference>
<dbReference type="PROSITE" id="PS00082">
    <property type="entry name" value="EXTRADIOL_DIOXYGENAS"/>
    <property type="match status" value="1"/>
</dbReference>
<evidence type="ECO:0000256" key="2">
    <source>
        <dbReference type="ARBA" id="ARBA00008784"/>
    </source>
</evidence>
<evidence type="ECO:0000256" key="5">
    <source>
        <dbReference type="ARBA" id="ARBA00022964"/>
    </source>
</evidence>
<evidence type="ECO:0000256" key="6">
    <source>
        <dbReference type="ARBA" id="ARBA00023002"/>
    </source>
</evidence>
<dbReference type="InterPro" id="IPR037523">
    <property type="entry name" value="VOC_core"/>
</dbReference>
<evidence type="ECO:0000259" key="9">
    <source>
        <dbReference type="PROSITE" id="PS51819"/>
    </source>
</evidence>
<dbReference type="CDD" id="cd08351">
    <property type="entry name" value="ChaP_like"/>
    <property type="match status" value="1"/>
</dbReference>
<keyword evidence="5 8" id="KW-0223">Dioxygenase</keyword>
<keyword evidence="6 8" id="KW-0560">Oxidoreductase</keyword>
<accession>A0A1G9G9W9</accession>
<evidence type="ECO:0000256" key="4">
    <source>
        <dbReference type="ARBA" id="ARBA00022797"/>
    </source>
</evidence>
<evidence type="ECO:0000313" key="11">
    <source>
        <dbReference type="Proteomes" id="UP000198894"/>
    </source>
</evidence>
<evidence type="ECO:0000256" key="7">
    <source>
        <dbReference type="ARBA" id="ARBA00023004"/>
    </source>
</evidence>
<evidence type="ECO:0000256" key="3">
    <source>
        <dbReference type="ARBA" id="ARBA00022723"/>
    </source>
</evidence>
<sequence length="130" mass="14697">MAIDFNHTILPARDSEASAKFLAEMLGLPAPRRWGPFQMVTTENGANLDYMDTSGEIRPQHYAFLVSEAEFDEIFGRIRERDLPYWADPGRTQLGAINRHDGGRGVYFEDPNGHLLEIITRQYGSGGWNP</sequence>
<proteinExistence type="inferred from homology"/>
<dbReference type="RefSeq" id="WP_091599258.1">
    <property type="nucleotide sequence ID" value="NZ_FNEE01000024.1"/>
</dbReference>
<keyword evidence="7 8" id="KW-0408">Iron</keyword>
<gene>
    <name evidence="10" type="ORF">SAMN05428953_12418</name>
</gene>
<dbReference type="InterPro" id="IPR000486">
    <property type="entry name" value="Xdiol_ring_cleave_dOase_1/2"/>
</dbReference>
<dbReference type="EMBL" id="FNEE01000024">
    <property type="protein sequence ID" value="SDK97355.1"/>
    <property type="molecule type" value="Genomic_DNA"/>
</dbReference>